<reference evidence="1" key="1">
    <citation type="submission" date="2014-11" db="EMBL/GenBank/DDBJ databases">
        <authorList>
            <person name="Amaro Gonzalez C."/>
        </authorList>
    </citation>
    <scope>NUCLEOTIDE SEQUENCE</scope>
</reference>
<dbReference type="AlphaFoldDB" id="A0A0E9Q2D2"/>
<dbReference type="EMBL" id="GBXM01098329">
    <property type="protein sequence ID" value="JAH10248.1"/>
    <property type="molecule type" value="Transcribed_RNA"/>
</dbReference>
<sequence>MTTLLPAYLQRGSHCDANVKETQHVTLDAEGICASSWFDCLI</sequence>
<name>A0A0E9Q2D2_ANGAN</name>
<protein>
    <submittedName>
        <fullName evidence="1">Uncharacterized protein</fullName>
    </submittedName>
</protein>
<accession>A0A0E9Q2D2</accession>
<proteinExistence type="predicted"/>
<reference evidence="1" key="2">
    <citation type="journal article" date="2015" name="Fish Shellfish Immunol.">
        <title>Early steps in the European eel (Anguilla anguilla)-Vibrio vulnificus interaction in the gills: Role of the RtxA13 toxin.</title>
        <authorList>
            <person name="Callol A."/>
            <person name="Pajuelo D."/>
            <person name="Ebbesson L."/>
            <person name="Teles M."/>
            <person name="MacKenzie S."/>
            <person name="Amaro C."/>
        </authorList>
    </citation>
    <scope>NUCLEOTIDE SEQUENCE</scope>
</reference>
<organism evidence="1">
    <name type="scientific">Anguilla anguilla</name>
    <name type="common">European freshwater eel</name>
    <name type="synonym">Muraena anguilla</name>
    <dbReference type="NCBI Taxonomy" id="7936"/>
    <lineage>
        <taxon>Eukaryota</taxon>
        <taxon>Metazoa</taxon>
        <taxon>Chordata</taxon>
        <taxon>Craniata</taxon>
        <taxon>Vertebrata</taxon>
        <taxon>Euteleostomi</taxon>
        <taxon>Actinopterygii</taxon>
        <taxon>Neopterygii</taxon>
        <taxon>Teleostei</taxon>
        <taxon>Anguilliformes</taxon>
        <taxon>Anguillidae</taxon>
        <taxon>Anguilla</taxon>
    </lineage>
</organism>
<evidence type="ECO:0000313" key="1">
    <source>
        <dbReference type="EMBL" id="JAH10248.1"/>
    </source>
</evidence>